<dbReference type="Pfam" id="PF15045">
    <property type="entry name" value="Clathrin_bdg"/>
    <property type="match status" value="1"/>
</dbReference>
<feature type="compositionally biased region" description="Polar residues" evidence="1">
    <location>
        <begin position="422"/>
        <end position="435"/>
    </location>
</feature>
<dbReference type="RefSeq" id="XP_013386983.1">
    <property type="nucleotide sequence ID" value="XM_013531529.1"/>
</dbReference>
<feature type="domain" description="Aftiphilin clathrin-binding box" evidence="2">
    <location>
        <begin position="679"/>
        <end position="747"/>
    </location>
</feature>
<dbReference type="GeneID" id="106156326"/>
<dbReference type="PANTHER" id="PTHR16156:SF10">
    <property type="entry name" value="AFTIPHILIN-RELATED"/>
    <property type="match status" value="1"/>
</dbReference>
<dbReference type="GO" id="GO:0030276">
    <property type="term" value="F:clathrin binding"/>
    <property type="evidence" value="ECO:0007669"/>
    <property type="project" value="InterPro"/>
</dbReference>
<evidence type="ECO:0000259" key="2">
    <source>
        <dbReference type="Pfam" id="PF15045"/>
    </source>
</evidence>
<name>A0A1S3HLK3_LINAN</name>
<feature type="region of interest" description="Disordered" evidence="1">
    <location>
        <begin position="264"/>
        <end position="450"/>
    </location>
</feature>
<dbReference type="PANTHER" id="PTHR16156">
    <property type="entry name" value="AFTIPHILIN A-RELATED"/>
    <property type="match status" value="1"/>
</dbReference>
<evidence type="ECO:0000256" key="1">
    <source>
        <dbReference type="SAM" id="MobiDB-lite"/>
    </source>
</evidence>
<dbReference type="GO" id="GO:0030121">
    <property type="term" value="C:AP-1 adaptor complex"/>
    <property type="evidence" value="ECO:0007669"/>
    <property type="project" value="TreeGrafter"/>
</dbReference>
<feature type="region of interest" description="Disordered" evidence="1">
    <location>
        <begin position="523"/>
        <end position="553"/>
    </location>
</feature>
<dbReference type="InterPro" id="IPR029205">
    <property type="entry name" value="Clathrin-bd"/>
</dbReference>
<protein>
    <submittedName>
        <fullName evidence="4">Aftiphilin isoform X2</fullName>
    </submittedName>
</protein>
<feature type="compositionally biased region" description="Basic and acidic residues" evidence="1">
    <location>
        <begin position="288"/>
        <end position="297"/>
    </location>
</feature>
<proteinExistence type="predicted"/>
<feature type="compositionally biased region" description="Polar residues" evidence="1">
    <location>
        <begin position="264"/>
        <end position="280"/>
    </location>
</feature>
<gene>
    <name evidence="4" type="primary">LOC106156326</name>
</gene>
<feature type="compositionally biased region" description="Polar residues" evidence="1">
    <location>
        <begin position="111"/>
        <end position="122"/>
    </location>
</feature>
<sequence>MSSNFIPMLSSSPPPLDEIQSFDDGWGTEDGDDEFGGFASAETSPSKQGPFGDEFGGFASVEKGPTNQPSLEKSSSDDFSSSSTSLNKAPNHTEFCGNSTHDDPGDWQNFADFTSFPSSSDPISCDDWVTEERSPHSNNEESGESDCREDAAPNCTSDMRRSSSSVQDDFSRSTVDSGVEVKINAQNKMVNGNTAGQDGIHMVVSPVSTDDISWGDDGFSEFTSGSVIETNEEIQLAENDMNDDSEPKSEISELNNQIIENAIPNSSASLPGKAFSSSSCSDEDDTLADDKCEKMRTSENISPTENSVIPSDSANHCVQLPCSSQGNENNNMSATPQYFDDTNQSELEQEASQDNVGIKRTSDTGDGMIMSGMQYDSSDKHTLAMEEPSATVSDNEILPGSGDVSSEKSDNKEEDWLEAEIQNEQNLTLQDNSTGESKDATNKNLSEDLSFNSFDNNDASFAAFQSTEGASDGAWAAFEDTEVSGQDGGWATFQDAAPDGAVSAADFGDFTASDDVDDFGDFNKNNQEDGGDDFGKFSVKEDNGEGDDDFGDFGNFSTIKEDDLNLSKDSENDFGQFQEDGNDDFGDFNMGQDADDFENFDDAGSGNGFGAFDSHEPQQNVSLSKTSNASPVFNLLSKCFPQTAKEDASFSFSKLLDVISTQTGIQMEKLSANQGKSCLNVWSGLHDTENTEALTYQWSKSVSNDKLLKALNIDTRNILMGHKKQSMPIFASHLGLLEPSKGPLQPKKIPQPVSPLVDTVSSVQQSALTPQETVPPAEFDWSTSGLQNPLDSTNAAQLDLDFFGKSSTGKSALESEFLGGSDVAKPEPIKSIPPLENVLATMHFTPTSGAQKKKNQHFSQEAQAVIAKFQNLAFMKAKVLMFPLKGSDPTPDQ</sequence>
<feature type="region of interest" description="Disordered" evidence="1">
    <location>
        <begin position="1"/>
        <end position="178"/>
    </location>
</feature>
<dbReference type="InterPro" id="IPR046359">
    <property type="entry name" value="Aftin-like"/>
</dbReference>
<dbReference type="OrthoDB" id="5917212at2759"/>
<dbReference type="Proteomes" id="UP000085678">
    <property type="component" value="Unplaced"/>
</dbReference>
<evidence type="ECO:0000313" key="4">
    <source>
        <dbReference type="RefSeq" id="XP_013386983.1"/>
    </source>
</evidence>
<accession>A0A1S3HLK3</accession>
<dbReference type="AlphaFoldDB" id="A0A1S3HLK3"/>
<feature type="compositionally biased region" description="Basic and acidic residues" evidence="1">
    <location>
        <begin position="533"/>
        <end position="543"/>
    </location>
</feature>
<keyword evidence="3" id="KW-1185">Reference proteome</keyword>
<feature type="compositionally biased region" description="Basic and acidic residues" evidence="1">
    <location>
        <begin position="130"/>
        <end position="151"/>
    </location>
</feature>
<organism evidence="3 4">
    <name type="scientific">Lingula anatina</name>
    <name type="common">Brachiopod</name>
    <name type="synonym">Lingula unguis</name>
    <dbReference type="NCBI Taxonomy" id="7574"/>
    <lineage>
        <taxon>Eukaryota</taxon>
        <taxon>Metazoa</taxon>
        <taxon>Spiralia</taxon>
        <taxon>Lophotrochozoa</taxon>
        <taxon>Brachiopoda</taxon>
        <taxon>Linguliformea</taxon>
        <taxon>Lingulata</taxon>
        <taxon>Lingulida</taxon>
        <taxon>Linguloidea</taxon>
        <taxon>Lingulidae</taxon>
        <taxon>Lingula</taxon>
    </lineage>
</organism>
<dbReference type="GO" id="GO:0032588">
    <property type="term" value="C:trans-Golgi network membrane"/>
    <property type="evidence" value="ECO:0007669"/>
    <property type="project" value="InterPro"/>
</dbReference>
<feature type="compositionally biased region" description="Polar residues" evidence="1">
    <location>
        <begin position="1"/>
        <end position="11"/>
    </location>
</feature>
<reference evidence="4" key="1">
    <citation type="submission" date="2025-08" db="UniProtKB">
        <authorList>
            <consortium name="RefSeq"/>
        </authorList>
    </citation>
    <scope>IDENTIFICATION</scope>
    <source>
        <tissue evidence="4">Gonads</tissue>
    </source>
</reference>
<feature type="compositionally biased region" description="Polar residues" evidence="1">
    <location>
        <begin position="298"/>
        <end position="355"/>
    </location>
</feature>
<feature type="compositionally biased region" description="Acidic residues" evidence="1">
    <location>
        <begin position="26"/>
        <end position="35"/>
    </location>
</feature>
<evidence type="ECO:0000313" key="3">
    <source>
        <dbReference type="Proteomes" id="UP000085678"/>
    </source>
</evidence>